<accession>A0A5C6RIN4</accession>
<dbReference type="Pfam" id="PF09912">
    <property type="entry name" value="DUF2141"/>
    <property type="match status" value="1"/>
</dbReference>
<dbReference type="OrthoDB" id="9788332at2"/>
<comment type="caution">
    <text evidence="1">The sequence shown here is derived from an EMBL/GenBank/DDBJ whole genome shotgun (WGS) entry which is preliminary data.</text>
</comment>
<dbReference type="EMBL" id="VOOR01000045">
    <property type="protein sequence ID" value="TXB61785.1"/>
    <property type="molecule type" value="Genomic_DNA"/>
</dbReference>
<reference evidence="1 2" key="1">
    <citation type="submission" date="2019-08" db="EMBL/GenBank/DDBJ databases">
        <title>Genome of Phaeodactylibacter luteus.</title>
        <authorList>
            <person name="Bowman J.P."/>
        </authorList>
    </citation>
    <scope>NUCLEOTIDE SEQUENCE [LARGE SCALE GENOMIC DNA]</scope>
    <source>
        <strain evidence="1 2">KCTC 42180</strain>
    </source>
</reference>
<evidence type="ECO:0000313" key="1">
    <source>
        <dbReference type="EMBL" id="TXB61785.1"/>
    </source>
</evidence>
<evidence type="ECO:0000313" key="2">
    <source>
        <dbReference type="Proteomes" id="UP000321580"/>
    </source>
</evidence>
<dbReference type="RefSeq" id="WP_147168827.1">
    <property type="nucleotide sequence ID" value="NZ_VOOR01000045.1"/>
</dbReference>
<name>A0A5C6RIN4_9BACT</name>
<protein>
    <submittedName>
        <fullName evidence="1">DUF2141 domain-containing protein</fullName>
    </submittedName>
</protein>
<proteinExistence type="predicted"/>
<sequence>MPALLILLLCSFGGQVPMAPSTGSIRIKAQCPEPNAGTLYIAVFRQERFLEDGQEISGRSARLPLADNGLNVEGIPAGAYSVALFQDINGNGKMDKNYLGIPTEPYGFSNNPKVKWQSPTFVETVVEVEAGAEKEIEVWLKYWKDF</sequence>
<gene>
    <name evidence="1" type="ORF">FRY97_17295</name>
</gene>
<dbReference type="AlphaFoldDB" id="A0A5C6RIN4"/>
<dbReference type="Proteomes" id="UP000321580">
    <property type="component" value="Unassembled WGS sequence"/>
</dbReference>
<dbReference type="InterPro" id="IPR018673">
    <property type="entry name" value="DUF2141"/>
</dbReference>
<organism evidence="1 2">
    <name type="scientific">Phaeodactylibacter luteus</name>
    <dbReference type="NCBI Taxonomy" id="1564516"/>
    <lineage>
        <taxon>Bacteria</taxon>
        <taxon>Pseudomonadati</taxon>
        <taxon>Bacteroidota</taxon>
        <taxon>Saprospiria</taxon>
        <taxon>Saprospirales</taxon>
        <taxon>Haliscomenobacteraceae</taxon>
        <taxon>Phaeodactylibacter</taxon>
    </lineage>
</organism>
<keyword evidence="2" id="KW-1185">Reference proteome</keyword>